<dbReference type="NCBIfam" id="TIGR00093">
    <property type="entry name" value="pseudouridine synthase"/>
    <property type="match status" value="1"/>
</dbReference>
<comment type="similarity">
    <text evidence="1 3">Belongs to the pseudouridine synthase RsuA family.</text>
</comment>
<dbReference type="EMBL" id="CP112998">
    <property type="protein sequence ID" value="WAC10474.1"/>
    <property type="molecule type" value="Genomic_DNA"/>
</dbReference>
<dbReference type="KEGG" id="dpf:ON006_22325"/>
<dbReference type="InterPro" id="IPR050343">
    <property type="entry name" value="RsuA_PseudoU_synthase"/>
</dbReference>
<dbReference type="PROSITE" id="PS01149">
    <property type="entry name" value="PSI_RSU"/>
    <property type="match status" value="1"/>
</dbReference>
<name>A0A9E8N5Z8_9BACT</name>
<dbReference type="Pfam" id="PF00849">
    <property type="entry name" value="PseudoU_synth_2"/>
    <property type="match status" value="1"/>
</dbReference>
<dbReference type="InterPro" id="IPR000748">
    <property type="entry name" value="PsdUridine_synth_RsuA/RluB/E/F"/>
</dbReference>
<evidence type="ECO:0000256" key="3">
    <source>
        <dbReference type="RuleBase" id="RU003887"/>
    </source>
</evidence>
<dbReference type="Gene3D" id="3.30.70.580">
    <property type="entry name" value="Pseudouridine synthase I, catalytic domain, N-terminal subdomain"/>
    <property type="match status" value="1"/>
</dbReference>
<dbReference type="InterPro" id="IPR020103">
    <property type="entry name" value="PsdUridine_synth_cat_dom_sf"/>
</dbReference>
<dbReference type="SUPFAM" id="SSF55120">
    <property type="entry name" value="Pseudouridine synthase"/>
    <property type="match status" value="1"/>
</dbReference>
<evidence type="ECO:0000256" key="1">
    <source>
        <dbReference type="ARBA" id="ARBA00008348"/>
    </source>
</evidence>
<keyword evidence="2 3" id="KW-0413">Isomerase</keyword>
<dbReference type="PANTHER" id="PTHR47683">
    <property type="entry name" value="PSEUDOURIDINE SYNTHASE FAMILY PROTEIN-RELATED"/>
    <property type="match status" value="1"/>
</dbReference>
<dbReference type="InterPro" id="IPR006145">
    <property type="entry name" value="PsdUridine_synth_RsuA/RluA"/>
</dbReference>
<dbReference type="GO" id="GO:0001522">
    <property type="term" value="P:pseudouridine synthesis"/>
    <property type="evidence" value="ECO:0007669"/>
    <property type="project" value="InterPro"/>
</dbReference>
<accession>A0A9E8N5Z8</accession>
<dbReference type="InterPro" id="IPR018496">
    <property type="entry name" value="PsdUridine_synth_RsuA/RluB_CS"/>
</dbReference>
<keyword evidence="6" id="KW-1185">Reference proteome</keyword>
<feature type="domain" description="Pseudouridine synthase RsuA/RluA-like" evidence="4">
    <location>
        <begin position="8"/>
        <end position="156"/>
    </location>
</feature>
<dbReference type="EC" id="5.4.99.-" evidence="3"/>
<evidence type="ECO:0000256" key="2">
    <source>
        <dbReference type="ARBA" id="ARBA00023235"/>
    </source>
</evidence>
<proteinExistence type="inferred from homology"/>
<dbReference type="GO" id="GO:0009982">
    <property type="term" value="F:pseudouridine synthase activity"/>
    <property type="evidence" value="ECO:0007669"/>
    <property type="project" value="InterPro"/>
</dbReference>
<dbReference type="AlphaFoldDB" id="A0A9E8N5Z8"/>
<gene>
    <name evidence="5" type="ORF">ON006_22325</name>
</gene>
<dbReference type="Proteomes" id="UP001164653">
    <property type="component" value="Chromosome"/>
</dbReference>
<organism evidence="5 6">
    <name type="scientific">Dyadobacter pollutisoli</name>
    <dbReference type="NCBI Taxonomy" id="2910158"/>
    <lineage>
        <taxon>Bacteria</taxon>
        <taxon>Pseudomonadati</taxon>
        <taxon>Bacteroidota</taxon>
        <taxon>Cytophagia</taxon>
        <taxon>Cytophagales</taxon>
        <taxon>Spirosomataceae</taxon>
        <taxon>Dyadobacter</taxon>
    </lineage>
</organism>
<reference evidence="5" key="1">
    <citation type="submission" date="2022-11" db="EMBL/GenBank/DDBJ databases">
        <title>Dyadobacter pollutisoli sp. nov., isolated from plastic dumped soil.</title>
        <authorList>
            <person name="Kim J.M."/>
            <person name="Kim K.R."/>
            <person name="Lee J.K."/>
            <person name="Hao L."/>
            <person name="Jeon C.O."/>
        </authorList>
    </citation>
    <scope>NUCLEOTIDE SEQUENCE</scope>
    <source>
        <strain evidence="5">U1</strain>
    </source>
</reference>
<protein>
    <recommendedName>
        <fullName evidence="3">Pseudouridine synthase</fullName>
        <ecNumber evidence="3">5.4.99.-</ecNumber>
    </recommendedName>
</protein>
<evidence type="ECO:0000259" key="4">
    <source>
        <dbReference type="Pfam" id="PF00849"/>
    </source>
</evidence>
<dbReference type="RefSeq" id="WP_244824496.1">
    <property type="nucleotide sequence ID" value="NZ_CP112998.1"/>
</dbReference>
<dbReference type="GO" id="GO:0003723">
    <property type="term" value="F:RNA binding"/>
    <property type="evidence" value="ECO:0007669"/>
    <property type="project" value="InterPro"/>
</dbReference>
<dbReference type="InterPro" id="IPR042092">
    <property type="entry name" value="PsdUridine_s_RsuA/RluB/E/F_cat"/>
</dbReference>
<dbReference type="PANTHER" id="PTHR47683:SF2">
    <property type="entry name" value="RNA-BINDING S4 DOMAIN-CONTAINING PROTEIN"/>
    <property type="match status" value="1"/>
</dbReference>
<dbReference type="GO" id="GO:0140098">
    <property type="term" value="F:catalytic activity, acting on RNA"/>
    <property type="evidence" value="ECO:0007669"/>
    <property type="project" value="UniProtKB-ARBA"/>
</dbReference>
<dbReference type="InterPro" id="IPR020094">
    <property type="entry name" value="TruA/RsuA/RluB/E/F_N"/>
</dbReference>
<evidence type="ECO:0000313" key="6">
    <source>
        <dbReference type="Proteomes" id="UP001164653"/>
    </source>
</evidence>
<dbReference type="GO" id="GO:0006364">
    <property type="term" value="P:rRNA processing"/>
    <property type="evidence" value="ECO:0007669"/>
    <property type="project" value="UniProtKB-ARBA"/>
</dbReference>
<dbReference type="Gene3D" id="3.30.70.1560">
    <property type="entry name" value="Alpha-L RNA-binding motif"/>
    <property type="match status" value="1"/>
</dbReference>
<evidence type="ECO:0000313" key="5">
    <source>
        <dbReference type="EMBL" id="WAC10474.1"/>
    </source>
</evidence>
<sequence>MTPTTLRYFIINKPANMVSQFVSSDDVCLLGDLDYDFPEGTHAIGRLDSHSEGLLILTTNKKVTSLLFQGEVPHKRTYWVNVGYHVSQETLEILRTGIAIRVKGGGDYVTSPCEVDIIARPPMLSKLKNEANENVPNTWLSITLTEGKYHQVRKMVRTAGHRCKRLVRASIENLELGDLAPGAVKELEEVEFFRLLKIDNWNSAISSDRLSLVPPVKNIG</sequence>